<comment type="caution">
    <text evidence="1">The sequence shown here is derived from an EMBL/GenBank/DDBJ whole genome shotgun (WGS) entry which is preliminary data.</text>
</comment>
<sequence length="61" mass="6776">MKTGEEKEEIRLEDYHFVYTTLHFGRATLLPRTQLSCSWTHSAVLCKSVARPAVGGGLGLL</sequence>
<dbReference type="AlphaFoldDB" id="A0A4Z2HZ33"/>
<evidence type="ECO:0000313" key="1">
    <source>
        <dbReference type="EMBL" id="TNN70831.1"/>
    </source>
</evidence>
<keyword evidence="2" id="KW-1185">Reference proteome</keyword>
<name>A0A4Z2HZ33_9TELE</name>
<proteinExistence type="predicted"/>
<accession>A0A4Z2HZ33</accession>
<reference evidence="1 2" key="1">
    <citation type="submission" date="2019-03" db="EMBL/GenBank/DDBJ databases">
        <title>First draft genome of Liparis tanakae, snailfish: a comprehensive survey of snailfish specific genes.</title>
        <authorList>
            <person name="Kim W."/>
            <person name="Song I."/>
            <person name="Jeong J.-H."/>
            <person name="Kim D."/>
            <person name="Kim S."/>
            <person name="Ryu S."/>
            <person name="Song J.Y."/>
            <person name="Lee S.K."/>
        </authorList>
    </citation>
    <scope>NUCLEOTIDE SEQUENCE [LARGE SCALE GENOMIC DNA]</scope>
    <source>
        <tissue evidence="1">Muscle</tissue>
    </source>
</reference>
<dbReference type="EMBL" id="SRLO01000158">
    <property type="protein sequence ID" value="TNN70831.1"/>
    <property type="molecule type" value="Genomic_DNA"/>
</dbReference>
<dbReference type="Proteomes" id="UP000314294">
    <property type="component" value="Unassembled WGS sequence"/>
</dbReference>
<protein>
    <submittedName>
        <fullName evidence="1">Uncharacterized protein</fullName>
    </submittedName>
</protein>
<gene>
    <name evidence="1" type="ORF">EYF80_018965</name>
</gene>
<organism evidence="1 2">
    <name type="scientific">Liparis tanakae</name>
    <name type="common">Tanaka's snailfish</name>
    <dbReference type="NCBI Taxonomy" id="230148"/>
    <lineage>
        <taxon>Eukaryota</taxon>
        <taxon>Metazoa</taxon>
        <taxon>Chordata</taxon>
        <taxon>Craniata</taxon>
        <taxon>Vertebrata</taxon>
        <taxon>Euteleostomi</taxon>
        <taxon>Actinopterygii</taxon>
        <taxon>Neopterygii</taxon>
        <taxon>Teleostei</taxon>
        <taxon>Neoteleostei</taxon>
        <taxon>Acanthomorphata</taxon>
        <taxon>Eupercaria</taxon>
        <taxon>Perciformes</taxon>
        <taxon>Cottioidei</taxon>
        <taxon>Cottales</taxon>
        <taxon>Liparidae</taxon>
        <taxon>Liparis</taxon>
    </lineage>
</organism>
<evidence type="ECO:0000313" key="2">
    <source>
        <dbReference type="Proteomes" id="UP000314294"/>
    </source>
</evidence>